<gene>
    <name evidence="1" type="ORF">I2H36_14055</name>
</gene>
<dbReference type="EMBL" id="JADQDN010000006">
    <property type="protein sequence ID" value="MBF9197165.1"/>
    <property type="molecule type" value="Genomic_DNA"/>
</dbReference>
<dbReference type="Proteomes" id="UP000611708">
    <property type="component" value="Unassembled WGS sequence"/>
</dbReference>
<evidence type="ECO:0008006" key="3">
    <source>
        <dbReference type="Google" id="ProtNLM"/>
    </source>
</evidence>
<accession>A0ABS0HVI8</accession>
<proteinExistence type="predicted"/>
<comment type="caution">
    <text evidence="1">The sequence shown here is derived from an EMBL/GenBank/DDBJ whole genome shotgun (WGS) entry which is preliminary data.</text>
</comment>
<sequence>MPREVSDAEGITWTCIQAFSGLGNDAVKTDAARVDGTGDQVHVVCTPSGGAKSVRLELTDDWETSLSDDDLMQAIRSQLAEEMSAS</sequence>
<dbReference type="RefSeq" id="WP_196264520.1">
    <property type="nucleotide sequence ID" value="NZ_JADQDN010000006.1"/>
</dbReference>
<organism evidence="1 2">
    <name type="scientific">Microvirga terrestris</name>
    <dbReference type="NCBI Taxonomy" id="2791024"/>
    <lineage>
        <taxon>Bacteria</taxon>
        <taxon>Pseudomonadati</taxon>
        <taxon>Pseudomonadota</taxon>
        <taxon>Alphaproteobacteria</taxon>
        <taxon>Hyphomicrobiales</taxon>
        <taxon>Methylobacteriaceae</taxon>
        <taxon>Microvirga</taxon>
    </lineage>
</organism>
<name>A0ABS0HVI8_9HYPH</name>
<evidence type="ECO:0000313" key="2">
    <source>
        <dbReference type="Proteomes" id="UP000611708"/>
    </source>
</evidence>
<protein>
    <recommendedName>
        <fullName evidence="3">DUF2470 domain-containing protein</fullName>
    </recommendedName>
</protein>
<reference evidence="1 2" key="1">
    <citation type="submission" date="2020-11" db="EMBL/GenBank/DDBJ databases">
        <authorList>
            <person name="Kim M.K."/>
        </authorList>
    </citation>
    <scope>NUCLEOTIDE SEQUENCE [LARGE SCALE GENOMIC DNA]</scope>
    <source>
        <strain evidence="1 2">BT290</strain>
    </source>
</reference>
<evidence type="ECO:0000313" key="1">
    <source>
        <dbReference type="EMBL" id="MBF9197165.1"/>
    </source>
</evidence>
<keyword evidence="2" id="KW-1185">Reference proteome</keyword>